<reference evidence="2 3" key="1">
    <citation type="submission" date="2021-07" db="EMBL/GenBank/DDBJ databases">
        <title>Isolation and characterization of bacteria from a gold mining with a capacity of golden bioaccumulation.</title>
        <authorList>
            <person name="Yang X.J."/>
        </authorList>
    </citation>
    <scope>NUCLEOTIDE SEQUENCE [LARGE SCALE GENOMIC DNA]</scope>
    <source>
        <strain evidence="2 3">Au29</strain>
    </source>
</reference>
<evidence type="ECO:0000313" key="3">
    <source>
        <dbReference type="Proteomes" id="UP000824334"/>
    </source>
</evidence>
<dbReference type="PANTHER" id="PTHR48079">
    <property type="entry name" value="PROTEIN YEEZ"/>
    <property type="match status" value="1"/>
</dbReference>
<name>A0ABX8TGN5_9CAUL</name>
<evidence type="ECO:0000259" key="1">
    <source>
        <dbReference type="Pfam" id="PF01370"/>
    </source>
</evidence>
<accession>A0ABX8TGN5</accession>
<gene>
    <name evidence="2" type="ORF">KWG56_17940</name>
</gene>
<sequence>MRIFLTGATGFIGSAIVPELLRAGHQVLGLARSEAGEQRLRNAGAEPHRGDIADLDSLRQGAGQCDGVIHTAFDHDFSRFAENCRKDARVIEALGQALTGPDRPLIITSAMPMGMLTSDRPAREDQFDPASPNPRVASEQAGERLLQAGVNVRVVRLSQIHDTVRQGLVSDVVALARRTGVSAYVGGGLNNWSAAHVGDAARLYRLALEKGQAGRRYHATAENALPFRQIAATVGRGLSLPVVSLSPDEAAQSLGHLAAFAGKEMSASSDITRRELDWSPTGPGLIADIEAMLARESRS</sequence>
<dbReference type="CDD" id="cd05262">
    <property type="entry name" value="SDR_a7"/>
    <property type="match status" value="1"/>
</dbReference>
<evidence type="ECO:0000313" key="2">
    <source>
        <dbReference type="EMBL" id="QYC10396.1"/>
    </source>
</evidence>
<feature type="domain" description="NAD-dependent epimerase/dehydratase" evidence="1">
    <location>
        <begin position="3"/>
        <end position="217"/>
    </location>
</feature>
<proteinExistence type="predicted"/>
<dbReference type="InterPro" id="IPR001509">
    <property type="entry name" value="Epimerase_deHydtase"/>
</dbReference>
<dbReference type="Proteomes" id="UP000824334">
    <property type="component" value="Chromosome"/>
</dbReference>
<dbReference type="GeneID" id="94377178"/>
<dbReference type="PANTHER" id="PTHR48079:SF9">
    <property type="entry name" value="PUTATIVE-RELATED"/>
    <property type="match status" value="1"/>
</dbReference>
<protein>
    <submittedName>
        <fullName evidence="2">SDR family oxidoreductase</fullName>
    </submittedName>
</protein>
<dbReference type="Pfam" id="PF01370">
    <property type="entry name" value="Epimerase"/>
    <property type="match status" value="1"/>
</dbReference>
<dbReference type="RefSeq" id="WP_219353173.1">
    <property type="nucleotide sequence ID" value="NZ_CP080034.1"/>
</dbReference>
<dbReference type="InterPro" id="IPR051783">
    <property type="entry name" value="NAD(P)-dependent_oxidoreduct"/>
</dbReference>
<keyword evidence="3" id="KW-1185">Reference proteome</keyword>
<dbReference type="EMBL" id="CP080034">
    <property type="protein sequence ID" value="QYC10396.1"/>
    <property type="molecule type" value="Genomic_DNA"/>
</dbReference>
<organism evidence="2 3">
    <name type="scientific">Brevundimonas nasdae</name>
    <dbReference type="NCBI Taxonomy" id="172043"/>
    <lineage>
        <taxon>Bacteria</taxon>
        <taxon>Pseudomonadati</taxon>
        <taxon>Pseudomonadota</taxon>
        <taxon>Alphaproteobacteria</taxon>
        <taxon>Caulobacterales</taxon>
        <taxon>Caulobacteraceae</taxon>
        <taxon>Brevundimonas</taxon>
    </lineage>
</organism>